<feature type="transmembrane region" description="Helical" evidence="19">
    <location>
        <begin position="203"/>
        <end position="223"/>
    </location>
</feature>
<dbReference type="GO" id="GO:0005886">
    <property type="term" value="C:plasma membrane"/>
    <property type="evidence" value="ECO:0007669"/>
    <property type="project" value="UniProtKB-SubCell"/>
</dbReference>
<keyword evidence="14" id="KW-0443">Lipid metabolism</keyword>
<comment type="caution">
    <text evidence="20">The sequence shown here is derived from an EMBL/GenBank/DDBJ whole genome shotgun (WGS) entry which is preliminary data.</text>
</comment>
<evidence type="ECO:0000256" key="6">
    <source>
        <dbReference type="ARBA" id="ARBA00012487"/>
    </source>
</evidence>
<gene>
    <name evidence="20" type="ORF">GKE73_00450</name>
</gene>
<keyword evidence="12 18" id="KW-0548">Nucleotidyltransferase</keyword>
<evidence type="ECO:0000256" key="15">
    <source>
        <dbReference type="ARBA" id="ARBA00023136"/>
    </source>
</evidence>
<proteinExistence type="inferred from homology"/>
<evidence type="ECO:0000313" key="21">
    <source>
        <dbReference type="Proteomes" id="UP000446658"/>
    </source>
</evidence>
<dbReference type="UniPathway" id="UPA00557">
    <property type="reaction ID" value="UER00614"/>
</dbReference>
<evidence type="ECO:0000256" key="9">
    <source>
        <dbReference type="ARBA" id="ARBA00022516"/>
    </source>
</evidence>
<evidence type="ECO:0000256" key="17">
    <source>
        <dbReference type="ARBA" id="ARBA00023264"/>
    </source>
</evidence>
<keyword evidence="10 18" id="KW-0808">Transferase</keyword>
<evidence type="ECO:0000256" key="1">
    <source>
        <dbReference type="ARBA" id="ARBA00001698"/>
    </source>
</evidence>
<keyword evidence="13 19" id="KW-1133">Transmembrane helix</keyword>
<evidence type="ECO:0000256" key="11">
    <source>
        <dbReference type="ARBA" id="ARBA00022692"/>
    </source>
</evidence>
<keyword evidence="9" id="KW-0444">Lipid biosynthesis</keyword>
<feature type="transmembrane region" description="Helical" evidence="19">
    <location>
        <begin position="108"/>
        <end position="128"/>
    </location>
</feature>
<keyword evidence="16" id="KW-0594">Phospholipid biosynthesis</keyword>
<comment type="pathway">
    <text evidence="4">Lipid metabolism.</text>
</comment>
<dbReference type="PANTHER" id="PTHR46382:SF1">
    <property type="entry name" value="PHOSPHATIDATE CYTIDYLYLTRANSFERASE"/>
    <property type="match status" value="1"/>
</dbReference>
<evidence type="ECO:0000256" key="4">
    <source>
        <dbReference type="ARBA" id="ARBA00005189"/>
    </source>
</evidence>
<dbReference type="PANTHER" id="PTHR46382">
    <property type="entry name" value="PHOSPHATIDATE CYTIDYLYLTRANSFERASE"/>
    <property type="match status" value="1"/>
</dbReference>
<evidence type="ECO:0000256" key="19">
    <source>
        <dbReference type="SAM" id="Phobius"/>
    </source>
</evidence>
<evidence type="ECO:0000256" key="3">
    <source>
        <dbReference type="ARBA" id="ARBA00005119"/>
    </source>
</evidence>
<organism evidence="20 21">
    <name type="scientific">Paludibacterium denitrificans</name>
    <dbReference type="NCBI Taxonomy" id="2675226"/>
    <lineage>
        <taxon>Bacteria</taxon>
        <taxon>Pseudomonadati</taxon>
        <taxon>Pseudomonadota</taxon>
        <taxon>Betaproteobacteria</taxon>
        <taxon>Neisseriales</taxon>
        <taxon>Chromobacteriaceae</taxon>
        <taxon>Paludibacterium</taxon>
    </lineage>
</organism>
<dbReference type="EC" id="2.7.7.41" evidence="6 18"/>
<name>A0A844GAN8_9NEIS</name>
<evidence type="ECO:0000256" key="16">
    <source>
        <dbReference type="ARBA" id="ARBA00023209"/>
    </source>
</evidence>
<comment type="catalytic activity">
    <reaction evidence="1 18">
        <text>a 1,2-diacyl-sn-glycero-3-phosphate + CTP + H(+) = a CDP-1,2-diacyl-sn-glycerol + diphosphate</text>
        <dbReference type="Rhea" id="RHEA:16229"/>
        <dbReference type="ChEBI" id="CHEBI:15378"/>
        <dbReference type="ChEBI" id="CHEBI:33019"/>
        <dbReference type="ChEBI" id="CHEBI:37563"/>
        <dbReference type="ChEBI" id="CHEBI:58332"/>
        <dbReference type="ChEBI" id="CHEBI:58608"/>
        <dbReference type="EC" id="2.7.7.41"/>
    </reaction>
</comment>
<feature type="transmembrane region" description="Helical" evidence="19">
    <location>
        <begin position="77"/>
        <end position="96"/>
    </location>
</feature>
<evidence type="ECO:0000256" key="5">
    <source>
        <dbReference type="ARBA" id="ARBA00010185"/>
    </source>
</evidence>
<reference evidence="20 21" key="1">
    <citation type="submission" date="2019-11" db="EMBL/GenBank/DDBJ databases">
        <title>Draft genome sequence of Paludibacterium sp. dN18-1.</title>
        <authorList>
            <person name="Im W.-T."/>
        </authorList>
    </citation>
    <scope>NUCLEOTIDE SEQUENCE [LARGE SCALE GENOMIC DNA]</scope>
    <source>
        <strain evidence="21">dN 18-1</strain>
    </source>
</reference>
<dbReference type="EMBL" id="WLYX01000001">
    <property type="protein sequence ID" value="MTD32318.1"/>
    <property type="molecule type" value="Genomic_DNA"/>
</dbReference>
<dbReference type="GO" id="GO:0004605">
    <property type="term" value="F:phosphatidate cytidylyltransferase activity"/>
    <property type="evidence" value="ECO:0007669"/>
    <property type="project" value="UniProtKB-EC"/>
</dbReference>
<dbReference type="GO" id="GO:0016024">
    <property type="term" value="P:CDP-diacylglycerol biosynthetic process"/>
    <property type="evidence" value="ECO:0007669"/>
    <property type="project" value="UniProtKB-UniPathway"/>
</dbReference>
<keyword evidence="8" id="KW-1003">Cell membrane</keyword>
<evidence type="ECO:0000256" key="12">
    <source>
        <dbReference type="ARBA" id="ARBA00022695"/>
    </source>
</evidence>
<evidence type="ECO:0000256" key="7">
    <source>
        <dbReference type="ARBA" id="ARBA00019373"/>
    </source>
</evidence>
<dbReference type="Proteomes" id="UP000446658">
    <property type="component" value="Unassembled WGS sequence"/>
</dbReference>
<keyword evidence="21" id="KW-1185">Reference proteome</keyword>
<dbReference type="PROSITE" id="PS01315">
    <property type="entry name" value="CDS"/>
    <property type="match status" value="1"/>
</dbReference>
<evidence type="ECO:0000256" key="18">
    <source>
        <dbReference type="RuleBase" id="RU003938"/>
    </source>
</evidence>
<evidence type="ECO:0000256" key="8">
    <source>
        <dbReference type="ARBA" id="ARBA00022475"/>
    </source>
</evidence>
<protein>
    <recommendedName>
        <fullName evidence="7 18">Phosphatidate cytidylyltransferase</fullName>
        <ecNumber evidence="6 18">2.7.7.41</ecNumber>
    </recommendedName>
</protein>
<keyword evidence="17" id="KW-1208">Phospholipid metabolism</keyword>
<dbReference type="RefSeq" id="WP_230368674.1">
    <property type="nucleotide sequence ID" value="NZ_WLYX01000001.1"/>
</dbReference>
<sequence>MLKTRILTALVLLPLMLAALFYFPPDAWAGFSRLIVVLALWEFSRMAGFGELAKWSYLGGSTLLAGVLWSAHYSMPLAGHALALAFWLLAAPCWLVKRWAIPRGGFAVLLGWVLMFPALVCFSGATPARLSNAAGLNLLAIMGLVWVADITAYFSGKAFGRRKLAPSISPGKSWEGVYGALVGVMLYTVLVNQLGWLSVSLPWWGVLLVALPLTAVSIAGDLLESWFKRSAGIKDSSQLLPGHGGVYDRIDSLIAVLAVTNALRVLASL</sequence>
<feature type="transmembrane region" description="Helical" evidence="19">
    <location>
        <begin position="134"/>
        <end position="155"/>
    </location>
</feature>
<comment type="pathway">
    <text evidence="3 18">Phospholipid metabolism; CDP-diacylglycerol biosynthesis; CDP-diacylglycerol from sn-glycerol 3-phosphate: step 3/3.</text>
</comment>
<comment type="similarity">
    <text evidence="5 18">Belongs to the CDS family.</text>
</comment>
<evidence type="ECO:0000256" key="13">
    <source>
        <dbReference type="ARBA" id="ARBA00022989"/>
    </source>
</evidence>
<comment type="subcellular location">
    <subcellularLocation>
        <location evidence="2">Cell membrane</location>
        <topology evidence="2">Multi-pass membrane protein</topology>
    </subcellularLocation>
</comment>
<evidence type="ECO:0000313" key="20">
    <source>
        <dbReference type="EMBL" id="MTD32318.1"/>
    </source>
</evidence>
<dbReference type="AlphaFoldDB" id="A0A844GAN8"/>
<keyword evidence="15 19" id="KW-0472">Membrane</keyword>
<accession>A0A844GAN8</accession>
<feature type="transmembrane region" description="Helical" evidence="19">
    <location>
        <begin position="176"/>
        <end position="197"/>
    </location>
</feature>
<keyword evidence="11 18" id="KW-0812">Transmembrane</keyword>
<evidence type="ECO:0000256" key="10">
    <source>
        <dbReference type="ARBA" id="ARBA00022679"/>
    </source>
</evidence>
<evidence type="ECO:0000256" key="2">
    <source>
        <dbReference type="ARBA" id="ARBA00004651"/>
    </source>
</evidence>
<evidence type="ECO:0000256" key="14">
    <source>
        <dbReference type="ARBA" id="ARBA00023098"/>
    </source>
</evidence>
<dbReference type="InterPro" id="IPR000374">
    <property type="entry name" value="PC_trans"/>
</dbReference>
<dbReference type="Pfam" id="PF01148">
    <property type="entry name" value="CTP_transf_1"/>
    <property type="match status" value="1"/>
</dbReference>